<feature type="region of interest" description="Disordered" evidence="5">
    <location>
        <begin position="94"/>
        <end position="113"/>
    </location>
</feature>
<dbReference type="Gene3D" id="3.30.1330.60">
    <property type="entry name" value="OmpA-like domain"/>
    <property type="match status" value="1"/>
</dbReference>
<dbReference type="SUPFAM" id="SSF103088">
    <property type="entry name" value="OmpA-like"/>
    <property type="match status" value="1"/>
</dbReference>
<keyword evidence="2 4" id="KW-0472">Membrane</keyword>
<dbReference type="RefSeq" id="WP_378524915.1">
    <property type="nucleotide sequence ID" value="NZ_JBHSNW010000015.1"/>
</dbReference>
<comment type="caution">
    <text evidence="7">The sequence shown here is derived from an EMBL/GenBank/DDBJ whole genome shotgun (WGS) entry which is preliminary data.</text>
</comment>
<feature type="region of interest" description="Disordered" evidence="5">
    <location>
        <begin position="253"/>
        <end position="289"/>
    </location>
</feature>
<evidence type="ECO:0000256" key="3">
    <source>
        <dbReference type="ARBA" id="ARBA00023237"/>
    </source>
</evidence>
<accession>A0ABW1C200</accession>
<dbReference type="EMBL" id="JBHSNW010000015">
    <property type="protein sequence ID" value="MFC5818860.1"/>
    <property type="molecule type" value="Genomic_DNA"/>
</dbReference>
<evidence type="ECO:0000256" key="5">
    <source>
        <dbReference type="SAM" id="MobiDB-lite"/>
    </source>
</evidence>
<comment type="subcellular location">
    <subcellularLocation>
        <location evidence="1">Cell outer membrane</location>
    </subcellularLocation>
</comment>
<feature type="region of interest" description="Disordered" evidence="5">
    <location>
        <begin position="228"/>
        <end position="247"/>
    </location>
</feature>
<evidence type="ECO:0000256" key="2">
    <source>
        <dbReference type="ARBA" id="ARBA00023136"/>
    </source>
</evidence>
<gene>
    <name evidence="7" type="ORF">ACFPUY_27510</name>
</gene>
<dbReference type="InterPro" id="IPR006665">
    <property type="entry name" value="OmpA-like"/>
</dbReference>
<proteinExistence type="predicted"/>
<dbReference type="Proteomes" id="UP001596096">
    <property type="component" value="Unassembled WGS sequence"/>
</dbReference>
<organism evidence="7 8">
    <name type="scientific">Nonomuraea harbinensis</name>
    <dbReference type="NCBI Taxonomy" id="1286938"/>
    <lineage>
        <taxon>Bacteria</taxon>
        <taxon>Bacillati</taxon>
        <taxon>Actinomycetota</taxon>
        <taxon>Actinomycetes</taxon>
        <taxon>Streptosporangiales</taxon>
        <taxon>Streptosporangiaceae</taxon>
        <taxon>Nonomuraea</taxon>
    </lineage>
</organism>
<dbReference type="InterPro" id="IPR036737">
    <property type="entry name" value="OmpA-like_sf"/>
</dbReference>
<evidence type="ECO:0000313" key="8">
    <source>
        <dbReference type="Proteomes" id="UP001596096"/>
    </source>
</evidence>
<evidence type="ECO:0000256" key="4">
    <source>
        <dbReference type="PROSITE-ProRule" id="PRU00473"/>
    </source>
</evidence>
<dbReference type="InterPro" id="IPR050330">
    <property type="entry name" value="Bact_OuterMem_StrucFunc"/>
</dbReference>
<dbReference type="PRINTS" id="PR01021">
    <property type="entry name" value="OMPADOMAIN"/>
</dbReference>
<dbReference type="Pfam" id="PF00691">
    <property type="entry name" value="OmpA"/>
    <property type="match status" value="1"/>
</dbReference>
<sequence length="417" mass="44607">MYVWHHVEDRMASGRDKDDMASGLGIIDAAAGRLLMPSTTPDGGCACTVEDDFERPWLEPGKPRTFFALVPAPSGGATSATVYTPFAPPFVNVPISDEPPQPPPNQQIPDPATAQLTPLSYPVELPSASLDNSMETTTDDRRVRINLSSDVLFKVNKADLSAGARHVLERTAGQIDESDAAEVAIDGHADSTGTDAINQPLSERRADTVRKDLASLVTREGVTFRARGHGSAQPLYSNADADGRRKNRRVTVSFDRPGTLPAPSPSSTPSPVESGRPGGSSSTNVKGQPFTVEVDPIRVIGEGIGLMVFRTTNNGIKETWLHDLSDRPTALPGRGGIGGATNVDVVDPRGKTLHGAAVVYGRQGSRLYCLCTPTKYKSDHLAQETKEHWAVISLPRDPSSVRVRVAEFPPLADVPVI</sequence>
<reference evidence="8" key="1">
    <citation type="journal article" date="2019" name="Int. J. Syst. Evol. Microbiol.">
        <title>The Global Catalogue of Microorganisms (GCM) 10K type strain sequencing project: providing services to taxonomists for standard genome sequencing and annotation.</title>
        <authorList>
            <consortium name="The Broad Institute Genomics Platform"/>
            <consortium name="The Broad Institute Genome Sequencing Center for Infectious Disease"/>
            <person name="Wu L."/>
            <person name="Ma J."/>
        </authorList>
    </citation>
    <scope>NUCLEOTIDE SEQUENCE [LARGE SCALE GENOMIC DNA]</scope>
    <source>
        <strain evidence="8">CGMCC 4.7106</strain>
    </source>
</reference>
<dbReference type="PANTHER" id="PTHR30329">
    <property type="entry name" value="STATOR ELEMENT OF FLAGELLAR MOTOR COMPLEX"/>
    <property type="match status" value="1"/>
</dbReference>
<protein>
    <submittedName>
        <fullName evidence="7">OmpA family protein</fullName>
    </submittedName>
</protein>
<dbReference type="CDD" id="cd07185">
    <property type="entry name" value="OmpA_C-like"/>
    <property type="match status" value="1"/>
</dbReference>
<dbReference type="PANTHER" id="PTHR30329:SF21">
    <property type="entry name" value="LIPOPROTEIN YIAD-RELATED"/>
    <property type="match status" value="1"/>
</dbReference>
<evidence type="ECO:0000256" key="1">
    <source>
        <dbReference type="ARBA" id="ARBA00004442"/>
    </source>
</evidence>
<feature type="domain" description="OmpA-like" evidence="6">
    <location>
        <begin position="140"/>
        <end position="258"/>
    </location>
</feature>
<feature type="compositionally biased region" description="Pro residues" evidence="5">
    <location>
        <begin position="97"/>
        <end position="106"/>
    </location>
</feature>
<keyword evidence="3" id="KW-0998">Cell outer membrane</keyword>
<name>A0ABW1C200_9ACTN</name>
<evidence type="ECO:0000313" key="7">
    <source>
        <dbReference type="EMBL" id="MFC5818860.1"/>
    </source>
</evidence>
<dbReference type="PROSITE" id="PS51123">
    <property type="entry name" value="OMPA_2"/>
    <property type="match status" value="1"/>
</dbReference>
<dbReference type="InterPro" id="IPR006664">
    <property type="entry name" value="OMP_bac"/>
</dbReference>
<keyword evidence="8" id="KW-1185">Reference proteome</keyword>
<evidence type="ECO:0000259" key="6">
    <source>
        <dbReference type="PROSITE" id="PS51123"/>
    </source>
</evidence>